<accession>A0ABP8GED7</accession>
<gene>
    <name evidence="2" type="ORF">GCM10023149_23360</name>
</gene>
<dbReference type="EMBL" id="BAABFT010000005">
    <property type="protein sequence ID" value="GAA4322803.1"/>
    <property type="molecule type" value="Genomic_DNA"/>
</dbReference>
<evidence type="ECO:0000256" key="1">
    <source>
        <dbReference type="SAM" id="MobiDB-lite"/>
    </source>
</evidence>
<proteinExistence type="predicted"/>
<reference evidence="3" key="1">
    <citation type="journal article" date="2019" name="Int. J. Syst. Evol. Microbiol.">
        <title>The Global Catalogue of Microorganisms (GCM) 10K type strain sequencing project: providing services to taxonomists for standard genome sequencing and annotation.</title>
        <authorList>
            <consortium name="The Broad Institute Genomics Platform"/>
            <consortium name="The Broad Institute Genome Sequencing Center for Infectious Disease"/>
            <person name="Wu L."/>
            <person name="Ma J."/>
        </authorList>
    </citation>
    <scope>NUCLEOTIDE SEQUENCE [LARGE SCALE GENOMIC DNA]</scope>
    <source>
        <strain evidence="3">JCM 17705</strain>
    </source>
</reference>
<sequence length="252" mass="26597">MAQSEVVAQIDSVKKPAQRAIKPKNRSKLDSIAGAYNTKQGQNQASSPQQSSTGAKASAAASALGKLSDLFPGRKRNNTGTGNSSSAGSSAPTNNGSAPSTTELNVNSGKMSIKNIDNGIDFTVTGCIGNSHNQTVTLYFSFSNPNKVHQLIKMGFHSYSLKTNALDNESNTFDASLITLAGENNTNNYRTLSKQLPTGNSMKGSVTFSNILSSVQQFTLVNLLTETSNWSGGGDKKGGLIEVRNVPITWSN</sequence>
<name>A0ABP8GED7_9SPHI</name>
<comment type="caution">
    <text evidence="2">The sequence shown here is derived from an EMBL/GenBank/DDBJ whole genome shotgun (WGS) entry which is preliminary data.</text>
</comment>
<feature type="compositionally biased region" description="Low complexity" evidence="1">
    <location>
        <begin position="78"/>
        <end position="98"/>
    </location>
</feature>
<evidence type="ECO:0000313" key="2">
    <source>
        <dbReference type="EMBL" id="GAA4322803.1"/>
    </source>
</evidence>
<feature type="region of interest" description="Disordered" evidence="1">
    <location>
        <begin position="1"/>
        <end position="105"/>
    </location>
</feature>
<evidence type="ECO:0000313" key="3">
    <source>
        <dbReference type="Proteomes" id="UP001500582"/>
    </source>
</evidence>
<dbReference type="Proteomes" id="UP001500582">
    <property type="component" value="Unassembled WGS sequence"/>
</dbReference>
<protein>
    <submittedName>
        <fullName evidence="2">Uncharacterized protein</fullName>
    </submittedName>
</protein>
<keyword evidence="3" id="KW-1185">Reference proteome</keyword>
<feature type="compositionally biased region" description="Polar residues" evidence="1">
    <location>
        <begin position="37"/>
        <end position="50"/>
    </location>
</feature>
<feature type="compositionally biased region" description="Low complexity" evidence="1">
    <location>
        <begin position="51"/>
        <end position="68"/>
    </location>
</feature>
<organism evidence="2 3">
    <name type="scientific">Mucilaginibacter gynuensis</name>
    <dbReference type="NCBI Taxonomy" id="1302236"/>
    <lineage>
        <taxon>Bacteria</taxon>
        <taxon>Pseudomonadati</taxon>
        <taxon>Bacteroidota</taxon>
        <taxon>Sphingobacteriia</taxon>
        <taxon>Sphingobacteriales</taxon>
        <taxon>Sphingobacteriaceae</taxon>
        <taxon>Mucilaginibacter</taxon>
    </lineage>
</organism>